<sequence length="169" mass="19784">MVQFFNFHIGAAETATAPKLNSGEAYIIWNQLASRYDCIEKTQIYLNLAHDPDLKVLLSKGFNILQNQTRELENTMARYELHLPCRPPKEINFKNNTEIFNDRLIFKDVLTGCENFLGYHLNAIRNFYTNDVLRKMFIKFLNVELQVFDDACKYGKMKGWLHIPPLYNA</sequence>
<evidence type="ECO:0000313" key="1">
    <source>
        <dbReference type="EMBL" id="SFG70565.1"/>
    </source>
</evidence>
<gene>
    <name evidence="1" type="ORF">SAMN05660649_02435</name>
</gene>
<dbReference type="InterPro" id="IPR012347">
    <property type="entry name" value="Ferritin-like"/>
</dbReference>
<evidence type="ECO:0008006" key="3">
    <source>
        <dbReference type="Google" id="ProtNLM"/>
    </source>
</evidence>
<dbReference type="AlphaFoldDB" id="A0A1I2U090"/>
<dbReference type="Gene3D" id="1.20.1260.10">
    <property type="match status" value="1"/>
</dbReference>
<name>A0A1I2U090_9FIRM</name>
<organism evidence="1 2">
    <name type="scientific">Desulfotruncus arcticus DSM 17038</name>
    <dbReference type="NCBI Taxonomy" id="1121424"/>
    <lineage>
        <taxon>Bacteria</taxon>
        <taxon>Bacillati</taxon>
        <taxon>Bacillota</taxon>
        <taxon>Clostridia</taxon>
        <taxon>Eubacteriales</taxon>
        <taxon>Desulfallaceae</taxon>
        <taxon>Desulfotruncus</taxon>
    </lineage>
</organism>
<keyword evidence="2" id="KW-1185">Reference proteome</keyword>
<dbReference type="Proteomes" id="UP000199337">
    <property type="component" value="Unassembled WGS sequence"/>
</dbReference>
<proteinExistence type="predicted"/>
<dbReference type="EMBL" id="FOOX01000008">
    <property type="protein sequence ID" value="SFG70565.1"/>
    <property type="molecule type" value="Genomic_DNA"/>
</dbReference>
<dbReference type="Pfam" id="PF11553">
    <property type="entry name" value="DUF3231"/>
    <property type="match status" value="1"/>
</dbReference>
<dbReference type="RefSeq" id="WP_165613494.1">
    <property type="nucleotide sequence ID" value="NZ_FOOX01000008.1"/>
</dbReference>
<protein>
    <recommendedName>
        <fullName evidence="3">DUF3231 family protein</fullName>
    </recommendedName>
</protein>
<accession>A0A1I2U090</accession>
<evidence type="ECO:0000313" key="2">
    <source>
        <dbReference type="Proteomes" id="UP000199337"/>
    </source>
</evidence>
<dbReference type="InterPro" id="IPR021617">
    <property type="entry name" value="DUF3231"/>
</dbReference>
<reference evidence="2" key="1">
    <citation type="submission" date="2016-10" db="EMBL/GenBank/DDBJ databases">
        <authorList>
            <person name="Varghese N."/>
            <person name="Submissions S."/>
        </authorList>
    </citation>
    <scope>NUCLEOTIDE SEQUENCE [LARGE SCALE GENOMIC DNA]</scope>
    <source>
        <strain evidence="2">DSM 17038</strain>
    </source>
</reference>